<reference evidence="2" key="1">
    <citation type="submission" date="2023-07" db="EMBL/GenBank/DDBJ databases">
        <title>Genome content predicts the carbon catabolic preferences of heterotrophic bacteria.</title>
        <authorList>
            <person name="Gralka M."/>
        </authorList>
    </citation>
    <scope>NUCLEOTIDE SEQUENCE</scope>
    <source>
        <strain evidence="2">G2M05</strain>
    </source>
</reference>
<keyword evidence="1" id="KW-0812">Transmembrane</keyword>
<dbReference type="Proteomes" id="UP001170624">
    <property type="component" value="Unassembled WGS sequence"/>
</dbReference>
<comment type="caution">
    <text evidence="2">The sequence shown here is derived from an EMBL/GenBank/DDBJ whole genome shotgun (WGS) entry which is preliminary data.</text>
</comment>
<protein>
    <submittedName>
        <fullName evidence="2">Uncharacterized protein</fullName>
    </submittedName>
</protein>
<organism evidence="2 3">
    <name type="scientific">Photobacterium sanguinicancri</name>
    <dbReference type="NCBI Taxonomy" id="875932"/>
    <lineage>
        <taxon>Bacteria</taxon>
        <taxon>Pseudomonadati</taxon>
        <taxon>Pseudomonadota</taxon>
        <taxon>Gammaproteobacteria</taxon>
        <taxon>Vibrionales</taxon>
        <taxon>Vibrionaceae</taxon>
        <taxon>Photobacterium</taxon>
    </lineage>
</organism>
<feature type="transmembrane region" description="Helical" evidence="1">
    <location>
        <begin position="12"/>
        <end position="31"/>
    </location>
</feature>
<dbReference type="EMBL" id="JAUOPU010000002">
    <property type="protein sequence ID" value="MDO6541330.1"/>
    <property type="molecule type" value="Genomic_DNA"/>
</dbReference>
<evidence type="ECO:0000256" key="1">
    <source>
        <dbReference type="SAM" id="Phobius"/>
    </source>
</evidence>
<sequence>MEPSKQQLSWKWPLAYGIGMPAGAYFGQLFWRVFRDRPLDELTTLPVIGLYIASGIAIVLLKRLTS</sequence>
<accession>A0AAW7Y3W3</accession>
<evidence type="ECO:0000313" key="3">
    <source>
        <dbReference type="Proteomes" id="UP001170624"/>
    </source>
</evidence>
<keyword evidence="1" id="KW-0472">Membrane</keyword>
<evidence type="ECO:0000313" key="2">
    <source>
        <dbReference type="EMBL" id="MDO6541330.1"/>
    </source>
</evidence>
<dbReference type="AlphaFoldDB" id="A0AAW7Y3W3"/>
<dbReference type="RefSeq" id="WP_062691985.1">
    <property type="nucleotide sequence ID" value="NZ_AP024851.1"/>
</dbReference>
<feature type="transmembrane region" description="Helical" evidence="1">
    <location>
        <begin position="43"/>
        <end position="61"/>
    </location>
</feature>
<proteinExistence type="predicted"/>
<keyword evidence="1" id="KW-1133">Transmembrane helix</keyword>
<gene>
    <name evidence="2" type="ORF">Q4568_02230</name>
</gene>
<name>A0AAW7Y3W3_9GAMM</name>